<sequence length="263" mass="29186">MPVIFVFAIGVIIIASLNMAFQPVEETLNYYRTKLLQHRLERLGEAMINRYEENPASGFITPANLPTTAGYEYLRLDSPQDFQAQSAPTVSDSVWRFTRMAVWFESPYNAVGNAAYVSAAENTCGTGSFATATSWCGRSNSIWMKVETRESHSTILLGEKQRLVRTIAKFGRRYAKDQTFTPLAVGTARTMPQLVGYAGTAAACSGVYSYNDIPFTCDDLFNMWGIPISFNQVTANHIALVNRTQITNSSGALVRLAEEMKLE</sequence>
<evidence type="ECO:0000313" key="2">
    <source>
        <dbReference type="Proteomes" id="UP000199467"/>
    </source>
</evidence>
<protein>
    <submittedName>
        <fullName evidence="1">Uncharacterized protein</fullName>
    </submittedName>
</protein>
<proteinExistence type="predicted"/>
<dbReference type="AlphaFoldDB" id="A0A1G6PN20"/>
<dbReference type="GeneID" id="57609193"/>
<accession>A0A1G6PN20</accession>
<evidence type="ECO:0000313" key="1">
    <source>
        <dbReference type="EMBL" id="SDC81652.1"/>
    </source>
</evidence>
<gene>
    <name evidence="1" type="ORF">SAMN05216576_1079</name>
</gene>
<dbReference type="Proteomes" id="UP000199467">
    <property type="component" value="Unassembled WGS sequence"/>
</dbReference>
<dbReference type="RefSeq" id="WP_017362163.1">
    <property type="nucleotide sequence ID" value="NZ_FMZQ01000007.1"/>
</dbReference>
<dbReference type="EMBL" id="FMZQ01000007">
    <property type="protein sequence ID" value="SDC81652.1"/>
    <property type="molecule type" value="Genomic_DNA"/>
</dbReference>
<organism evidence="1 2">
    <name type="scientific">Ectopseudomonas chengduensis</name>
    <dbReference type="NCBI Taxonomy" id="489632"/>
    <lineage>
        <taxon>Bacteria</taxon>
        <taxon>Pseudomonadati</taxon>
        <taxon>Pseudomonadota</taxon>
        <taxon>Gammaproteobacteria</taxon>
        <taxon>Pseudomonadales</taxon>
        <taxon>Pseudomonadaceae</taxon>
        <taxon>Ectopseudomonas</taxon>
    </lineage>
</organism>
<reference evidence="2" key="1">
    <citation type="submission" date="2016-10" db="EMBL/GenBank/DDBJ databases">
        <authorList>
            <person name="Varghese N."/>
            <person name="Submissions S."/>
        </authorList>
    </citation>
    <scope>NUCLEOTIDE SEQUENCE [LARGE SCALE GENOMIC DNA]</scope>
    <source>
        <strain evidence="2">DSM 26382</strain>
    </source>
</reference>
<keyword evidence="2" id="KW-1185">Reference proteome</keyword>
<name>A0A1G6PN20_9GAMM</name>